<gene>
    <name evidence="1" type="ORF">METZ01_LOCUS126144</name>
</gene>
<evidence type="ECO:0000313" key="1">
    <source>
        <dbReference type="EMBL" id="SVA73290.1"/>
    </source>
</evidence>
<reference evidence="1" key="1">
    <citation type="submission" date="2018-05" db="EMBL/GenBank/DDBJ databases">
        <authorList>
            <person name="Lanie J.A."/>
            <person name="Ng W.-L."/>
            <person name="Kazmierczak K.M."/>
            <person name="Andrzejewski T.M."/>
            <person name="Davidsen T.M."/>
            <person name="Wayne K.J."/>
            <person name="Tettelin H."/>
            <person name="Glass J.I."/>
            <person name="Rusch D."/>
            <person name="Podicherti R."/>
            <person name="Tsui H.-C.T."/>
            <person name="Winkler M.E."/>
        </authorList>
    </citation>
    <scope>NUCLEOTIDE SEQUENCE</scope>
</reference>
<accession>A0A381Y8S2</accession>
<dbReference type="AlphaFoldDB" id="A0A381Y8S2"/>
<sequence>MLLPVMVTTLWCEVCEKWVSDKHATKHGTNYLSPTEQSITKFWTTD</sequence>
<protein>
    <submittedName>
        <fullName evidence="1">Uncharacterized protein</fullName>
    </submittedName>
</protein>
<dbReference type="EMBL" id="UINC01017624">
    <property type="protein sequence ID" value="SVA73290.1"/>
    <property type="molecule type" value="Genomic_DNA"/>
</dbReference>
<name>A0A381Y8S2_9ZZZZ</name>
<organism evidence="1">
    <name type="scientific">marine metagenome</name>
    <dbReference type="NCBI Taxonomy" id="408172"/>
    <lineage>
        <taxon>unclassified sequences</taxon>
        <taxon>metagenomes</taxon>
        <taxon>ecological metagenomes</taxon>
    </lineage>
</organism>
<proteinExistence type="predicted"/>